<name>A0A2S2NPS4_SCHGA</name>
<evidence type="ECO:0000313" key="1">
    <source>
        <dbReference type="EMBL" id="MBY19175.1"/>
    </source>
</evidence>
<reference evidence="1" key="1">
    <citation type="submission" date="2018-04" db="EMBL/GenBank/DDBJ databases">
        <title>Transcriptome of Schizaphis graminum biotype I.</title>
        <authorList>
            <person name="Scully E.D."/>
            <person name="Geib S.M."/>
            <person name="Palmer N.A."/>
            <person name="Koch K."/>
            <person name="Bradshaw J."/>
            <person name="Heng-Moss T."/>
            <person name="Sarath G."/>
        </authorList>
    </citation>
    <scope>NUCLEOTIDE SEQUENCE</scope>
</reference>
<dbReference type="AlphaFoldDB" id="A0A2S2NPS4"/>
<sequence length="110" mass="12107">MAVARVYGGGVADPVTLVTAVYGNRHRSPGDVAASCALKFETPRPRWRFSRCARAPVTASQRRGREIHTCTDCRRLFTRTGVHSAMSAVRCPRPAVWRDSGNTRAAPLLR</sequence>
<dbReference type="EMBL" id="GGMR01006556">
    <property type="protein sequence ID" value="MBY19175.1"/>
    <property type="molecule type" value="Transcribed_RNA"/>
</dbReference>
<organism evidence="1">
    <name type="scientific">Schizaphis graminum</name>
    <name type="common">Green bug aphid</name>
    <dbReference type="NCBI Taxonomy" id="13262"/>
    <lineage>
        <taxon>Eukaryota</taxon>
        <taxon>Metazoa</taxon>
        <taxon>Ecdysozoa</taxon>
        <taxon>Arthropoda</taxon>
        <taxon>Hexapoda</taxon>
        <taxon>Insecta</taxon>
        <taxon>Pterygota</taxon>
        <taxon>Neoptera</taxon>
        <taxon>Paraneoptera</taxon>
        <taxon>Hemiptera</taxon>
        <taxon>Sternorrhyncha</taxon>
        <taxon>Aphidomorpha</taxon>
        <taxon>Aphidoidea</taxon>
        <taxon>Aphididae</taxon>
        <taxon>Aphidini</taxon>
        <taxon>Schizaphis</taxon>
    </lineage>
</organism>
<accession>A0A2S2NPS4</accession>
<gene>
    <name evidence="1" type="ORF">g.149426</name>
</gene>
<proteinExistence type="predicted"/>
<protein>
    <submittedName>
        <fullName evidence="1">Uncharacterized protein</fullName>
    </submittedName>
</protein>